<feature type="domain" description="Peptidase metallopeptidase" evidence="3">
    <location>
        <begin position="46"/>
        <end position="198"/>
    </location>
</feature>
<keyword evidence="5" id="KW-1185">Reference proteome</keyword>
<dbReference type="SUPFAM" id="SSF55486">
    <property type="entry name" value="Metalloproteases ('zincins'), catalytic domain"/>
    <property type="match status" value="1"/>
</dbReference>
<dbReference type="InterPro" id="IPR024079">
    <property type="entry name" value="MetalloPept_cat_dom_sf"/>
</dbReference>
<reference evidence="4 5" key="1">
    <citation type="submission" date="2024-02" db="EMBL/GenBank/DDBJ databases">
        <title>First draft genome assembly of two strains of Seiridium cardinale.</title>
        <authorList>
            <person name="Emiliani G."/>
            <person name="Scali E."/>
        </authorList>
    </citation>
    <scope>NUCLEOTIDE SEQUENCE [LARGE SCALE GENOMIC DNA]</scope>
    <source>
        <strain evidence="4 5">BM-138-000479</strain>
    </source>
</reference>
<evidence type="ECO:0000313" key="4">
    <source>
        <dbReference type="EMBL" id="KAK9773775.1"/>
    </source>
</evidence>
<gene>
    <name evidence="4" type="ORF">SCAR479_09416</name>
</gene>
<feature type="region of interest" description="Disordered" evidence="1">
    <location>
        <begin position="261"/>
        <end position="280"/>
    </location>
</feature>
<protein>
    <submittedName>
        <fullName evidence="4">Metalloendopeptidase</fullName>
    </submittedName>
</protein>
<sequence>MVFLRTSLAAAFIAYATASPLVLPRQSPSSLAERAFSIKAGGSSGAGKPWPDGKIVWCFESDSDDDDDYKEVLDLAKKAWKLWDDALDGKAKVEFKPKDDDKPRCDDDDEDDDQLLHIKFDDDAENLSDIGFSDEDRNTMEFNPKLSGDDKVVDFAHEIGHVLGLLHEHQKPNAWKKAVDLNCENLDDYDDFKGDHNMDDLCKDQAKASQAGFSAGEFLPLYGDFDQDDEFDEKSIMLYDSKTAAKEGKLTIVKVGGGEIKMPEKPSDSDVARVAKLYPD</sequence>
<evidence type="ECO:0000313" key="5">
    <source>
        <dbReference type="Proteomes" id="UP001465668"/>
    </source>
</evidence>
<comment type="caution">
    <text evidence="4">The sequence shown here is derived from an EMBL/GenBank/DDBJ whole genome shotgun (WGS) entry which is preliminary data.</text>
</comment>
<accession>A0ABR2XIY0</accession>
<keyword evidence="2" id="KW-0732">Signal</keyword>
<dbReference type="InterPro" id="IPR006026">
    <property type="entry name" value="Peptidase_Metallo"/>
</dbReference>
<dbReference type="Proteomes" id="UP001465668">
    <property type="component" value="Unassembled WGS sequence"/>
</dbReference>
<dbReference type="SMART" id="SM00235">
    <property type="entry name" value="ZnMc"/>
    <property type="match status" value="1"/>
</dbReference>
<dbReference type="EMBL" id="JARVKM010000047">
    <property type="protein sequence ID" value="KAK9773775.1"/>
    <property type="molecule type" value="Genomic_DNA"/>
</dbReference>
<proteinExistence type="predicted"/>
<feature type="signal peptide" evidence="2">
    <location>
        <begin position="1"/>
        <end position="18"/>
    </location>
</feature>
<evidence type="ECO:0000259" key="3">
    <source>
        <dbReference type="SMART" id="SM00235"/>
    </source>
</evidence>
<name>A0ABR2XIY0_9PEZI</name>
<dbReference type="Gene3D" id="3.40.390.10">
    <property type="entry name" value="Collagenase (Catalytic Domain)"/>
    <property type="match status" value="1"/>
</dbReference>
<evidence type="ECO:0000256" key="2">
    <source>
        <dbReference type="SAM" id="SignalP"/>
    </source>
</evidence>
<organism evidence="4 5">
    <name type="scientific">Seiridium cardinale</name>
    <dbReference type="NCBI Taxonomy" id="138064"/>
    <lineage>
        <taxon>Eukaryota</taxon>
        <taxon>Fungi</taxon>
        <taxon>Dikarya</taxon>
        <taxon>Ascomycota</taxon>
        <taxon>Pezizomycotina</taxon>
        <taxon>Sordariomycetes</taxon>
        <taxon>Xylariomycetidae</taxon>
        <taxon>Amphisphaeriales</taxon>
        <taxon>Sporocadaceae</taxon>
        <taxon>Seiridium</taxon>
    </lineage>
</organism>
<evidence type="ECO:0000256" key="1">
    <source>
        <dbReference type="SAM" id="MobiDB-lite"/>
    </source>
</evidence>
<feature type="chain" id="PRO_5045044529" evidence="2">
    <location>
        <begin position="19"/>
        <end position="280"/>
    </location>
</feature>